<dbReference type="CDD" id="cd02869">
    <property type="entry name" value="PseudoU_synth_RluA_like"/>
    <property type="match status" value="1"/>
</dbReference>
<reference evidence="3" key="2">
    <citation type="journal article" date="2021" name="PeerJ">
        <title>Extensive microbial diversity within the chicken gut microbiome revealed by metagenomics and culture.</title>
        <authorList>
            <person name="Gilroy R."/>
            <person name="Ravi A."/>
            <person name="Getino M."/>
            <person name="Pursley I."/>
            <person name="Horton D.L."/>
            <person name="Alikhan N.F."/>
            <person name="Baker D."/>
            <person name="Gharbi K."/>
            <person name="Hall N."/>
            <person name="Watson M."/>
            <person name="Adriaenssens E.M."/>
            <person name="Foster-Nyarko E."/>
            <person name="Jarju S."/>
            <person name="Secka A."/>
            <person name="Antonio M."/>
            <person name="Oren A."/>
            <person name="Chaudhuri R.R."/>
            <person name="La Ragione R."/>
            <person name="Hildebrand F."/>
            <person name="Pallen M.J."/>
        </authorList>
    </citation>
    <scope>NUCLEOTIDE SEQUENCE</scope>
    <source>
        <strain evidence="3">B2-22910</strain>
    </source>
</reference>
<dbReference type="InterPro" id="IPR050188">
    <property type="entry name" value="RluA_PseudoU_synthase"/>
</dbReference>
<dbReference type="PANTHER" id="PTHR21600">
    <property type="entry name" value="MITOCHONDRIAL RNA PSEUDOURIDINE SYNTHASE"/>
    <property type="match status" value="1"/>
</dbReference>
<dbReference type="Pfam" id="PF00849">
    <property type="entry name" value="PseudoU_synth_2"/>
    <property type="match status" value="1"/>
</dbReference>
<dbReference type="PANTHER" id="PTHR21600:SF89">
    <property type="entry name" value="RIBOSOMAL LARGE SUBUNIT PSEUDOURIDINE SYNTHASE A"/>
    <property type="match status" value="1"/>
</dbReference>
<organism evidence="3 4">
    <name type="scientific">Candidatus Cryptobacteroides faecavium</name>
    <dbReference type="NCBI Taxonomy" id="2840762"/>
    <lineage>
        <taxon>Bacteria</taxon>
        <taxon>Pseudomonadati</taxon>
        <taxon>Bacteroidota</taxon>
        <taxon>Bacteroidia</taxon>
        <taxon>Bacteroidales</taxon>
        <taxon>Candidatus Cryptobacteroides</taxon>
    </lineage>
</organism>
<reference evidence="3" key="1">
    <citation type="submission" date="2020-10" db="EMBL/GenBank/DDBJ databases">
        <authorList>
            <person name="Gilroy R."/>
        </authorList>
    </citation>
    <scope>NUCLEOTIDE SEQUENCE</scope>
    <source>
        <strain evidence="3">B2-22910</strain>
    </source>
</reference>
<feature type="coiled-coil region" evidence="1">
    <location>
        <begin position="200"/>
        <end position="227"/>
    </location>
</feature>
<dbReference type="InterPro" id="IPR020103">
    <property type="entry name" value="PsdUridine_synth_cat_dom_sf"/>
</dbReference>
<dbReference type="GO" id="GO:0140098">
    <property type="term" value="F:catalytic activity, acting on RNA"/>
    <property type="evidence" value="ECO:0007669"/>
    <property type="project" value="UniProtKB-ARBA"/>
</dbReference>
<feature type="domain" description="Pseudouridine synthase RsuA/RluA-like" evidence="2">
    <location>
        <begin position="365"/>
        <end position="524"/>
    </location>
</feature>
<dbReference type="Gene3D" id="3.30.2350.10">
    <property type="entry name" value="Pseudouridine synthase"/>
    <property type="match status" value="1"/>
</dbReference>
<dbReference type="InterPro" id="IPR006145">
    <property type="entry name" value="PsdUridine_synth_RsuA/RluA"/>
</dbReference>
<evidence type="ECO:0000256" key="1">
    <source>
        <dbReference type="SAM" id="Coils"/>
    </source>
</evidence>
<gene>
    <name evidence="3" type="ORF">IAB82_02770</name>
</gene>
<sequence length="573" mass="62842">MKTDSLVHRLGPEVHIQDLPDRFTYPFRYTPAPSVREAADRVIRHISETEGLDGIFSEGKMLGVLVVLDSRGEAGFLAGFSGLAGGRSTIPYFVPPILDLTDPHGHFKAEEKAISLLNEEIRQEECSPQLKAAEARMESVRRQNEQEISAWKSRMAASKARRAAARESGPSADIMHAMEKESQYEKAQLRRITAECGIRLKEAGEEYSRLESRIKALKQLRQQKSEALQLWISGNMTVENALGERKSVLQIFSDRGLTPPGGTGECAAPKLLHYAYRHGLEPVAMGEFWYGGAESREKAGKSGEVRTHGRFYPSCTGKCGPLLGFMLQGLDVEDNPLDAAAPEAGCQESGRTGLPEAGILYEDSDIIVMEKPSGMLSVPGKTGGMSLQEIIEKEKGSRVYAVHRLDMDTSGIIVYAKNPEAHREMQRQFEKGEVRKEYIAIIDTGKPSRGTPGHGIGLEAGSKGTISLPIAPDYHDRPRQKVDFTHGKEAVTQYSITASGDGWAEVLFRPLTGRTHQLRVHAAHPLGLGAPIKGDCLYGSAHTADRLCLHASRIKFRHPVTGCPIELTSSPVF</sequence>
<protein>
    <submittedName>
        <fullName evidence="3">RluA family pseudouridine synthase</fullName>
    </submittedName>
</protein>
<evidence type="ECO:0000259" key="2">
    <source>
        <dbReference type="Pfam" id="PF00849"/>
    </source>
</evidence>
<dbReference type="GO" id="GO:0009982">
    <property type="term" value="F:pseudouridine synthase activity"/>
    <property type="evidence" value="ECO:0007669"/>
    <property type="project" value="InterPro"/>
</dbReference>
<proteinExistence type="predicted"/>
<dbReference type="Proteomes" id="UP000823603">
    <property type="component" value="Unassembled WGS sequence"/>
</dbReference>
<comment type="caution">
    <text evidence="3">The sequence shown here is derived from an EMBL/GenBank/DDBJ whole genome shotgun (WGS) entry which is preliminary data.</text>
</comment>
<dbReference type="EMBL" id="JADIMB010000041">
    <property type="protein sequence ID" value="MBO8470701.1"/>
    <property type="molecule type" value="Genomic_DNA"/>
</dbReference>
<dbReference type="SUPFAM" id="SSF55120">
    <property type="entry name" value="Pseudouridine synthase"/>
    <property type="match status" value="1"/>
</dbReference>
<keyword evidence="1" id="KW-0175">Coiled coil</keyword>
<dbReference type="GO" id="GO:0000455">
    <property type="term" value="P:enzyme-directed rRNA pseudouridine synthesis"/>
    <property type="evidence" value="ECO:0007669"/>
    <property type="project" value="TreeGrafter"/>
</dbReference>
<evidence type="ECO:0000313" key="3">
    <source>
        <dbReference type="EMBL" id="MBO8470701.1"/>
    </source>
</evidence>
<evidence type="ECO:0000313" key="4">
    <source>
        <dbReference type="Proteomes" id="UP000823603"/>
    </source>
</evidence>
<dbReference type="AlphaFoldDB" id="A0A9D9NEJ7"/>
<dbReference type="GO" id="GO:0003723">
    <property type="term" value="F:RNA binding"/>
    <property type="evidence" value="ECO:0007669"/>
    <property type="project" value="InterPro"/>
</dbReference>
<name>A0A9D9NEJ7_9BACT</name>
<accession>A0A9D9NEJ7</accession>